<evidence type="ECO:0000313" key="8">
    <source>
        <dbReference type="EMBL" id="QEL14848.1"/>
    </source>
</evidence>
<evidence type="ECO:0000256" key="2">
    <source>
        <dbReference type="ARBA" id="ARBA00022908"/>
    </source>
</evidence>
<dbReference type="Gene3D" id="1.10.443.10">
    <property type="entry name" value="Intergrase catalytic core"/>
    <property type="match status" value="1"/>
</dbReference>
<dbReference type="GO" id="GO:0006310">
    <property type="term" value="P:DNA recombination"/>
    <property type="evidence" value="ECO:0007669"/>
    <property type="project" value="UniProtKB-KW"/>
</dbReference>
<gene>
    <name evidence="8" type="ORF">PX52LOC_01746</name>
</gene>
<dbReference type="InterPro" id="IPR010998">
    <property type="entry name" value="Integrase_recombinase_N"/>
</dbReference>
<dbReference type="PROSITE" id="PS51898">
    <property type="entry name" value="TYR_RECOMBINASE"/>
    <property type="match status" value="1"/>
</dbReference>
<dbReference type="InterPro" id="IPR002104">
    <property type="entry name" value="Integrase_catalytic"/>
</dbReference>
<accession>A0A5C1ACS6</accession>
<name>A0A5C1ACS6_9BACT</name>
<dbReference type="Pfam" id="PF00589">
    <property type="entry name" value="Phage_integrase"/>
    <property type="match status" value="1"/>
</dbReference>
<keyword evidence="2" id="KW-0229">DNA integration</keyword>
<dbReference type="AlphaFoldDB" id="A0A5C1ACS6"/>
<feature type="domain" description="Tyr recombinase" evidence="6">
    <location>
        <begin position="221"/>
        <end position="408"/>
    </location>
</feature>
<reference evidence="9" key="1">
    <citation type="submission" date="2019-08" db="EMBL/GenBank/DDBJ databases">
        <title>Limnoglobus roseus gen. nov., sp. nov., a novel freshwater planctomycete with a giant genome from the family Gemmataceae.</title>
        <authorList>
            <person name="Kulichevskaya I.S."/>
            <person name="Naumoff D.G."/>
            <person name="Miroshnikov K."/>
            <person name="Ivanova A."/>
            <person name="Philippov D.A."/>
            <person name="Hakobyan A."/>
            <person name="Rijpstra I.C."/>
            <person name="Sinninghe Damste J.S."/>
            <person name="Liesack W."/>
            <person name="Dedysh S.N."/>
        </authorList>
    </citation>
    <scope>NUCLEOTIDE SEQUENCE [LARGE SCALE GENOMIC DNA]</scope>
    <source>
        <strain evidence="9">PX52</strain>
    </source>
</reference>
<dbReference type="CDD" id="cd00397">
    <property type="entry name" value="DNA_BRE_C"/>
    <property type="match status" value="1"/>
</dbReference>
<evidence type="ECO:0000256" key="5">
    <source>
        <dbReference type="PROSITE-ProRule" id="PRU01248"/>
    </source>
</evidence>
<dbReference type="GO" id="GO:0003677">
    <property type="term" value="F:DNA binding"/>
    <property type="evidence" value="ECO:0007669"/>
    <property type="project" value="UniProtKB-UniRule"/>
</dbReference>
<dbReference type="Proteomes" id="UP000324974">
    <property type="component" value="Chromosome"/>
</dbReference>
<dbReference type="PANTHER" id="PTHR30349:SF41">
    <property type="entry name" value="INTEGRASE_RECOMBINASE PROTEIN MJ0367-RELATED"/>
    <property type="match status" value="1"/>
</dbReference>
<dbReference type="InterPro" id="IPR011010">
    <property type="entry name" value="DNA_brk_join_enz"/>
</dbReference>
<dbReference type="EMBL" id="CP042425">
    <property type="protein sequence ID" value="QEL14848.1"/>
    <property type="molecule type" value="Genomic_DNA"/>
</dbReference>
<evidence type="ECO:0000313" key="9">
    <source>
        <dbReference type="Proteomes" id="UP000324974"/>
    </source>
</evidence>
<dbReference type="Gene3D" id="1.10.150.130">
    <property type="match status" value="1"/>
</dbReference>
<keyword evidence="4" id="KW-0233">DNA recombination</keyword>
<dbReference type="InterPro" id="IPR013762">
    <property type="entry name" value="Integrase-like_cat_sf"/>
</dbReference>
<organism evidence="8 9">
    <name type="scientific">Limnoglobus roseus</name>
    <dbReference type="NCBI Taxonomy" id="2598579"/>
    <lineage>
        <taxon>Bacteria</taxon>
        <taxon>Pseudomonadati</taxon>
        <taxon>Planctomycetota</taxon>
        <taxon>Planctomycetia</taxon>
        <taxon>Gemmatales</taxon>
        <taxon>Gemmataceae</taxon>
        <taxon>Limnoglobus</taxon>
    </lineage>
</organism>
<dbReference type="PROSITE" id="PS51900">
    <property type="entry name" value="CB"/>
    <property type="match status" value="1"/>
</dbReference>
<evidence type="ECO:0000256" key="3">
    <source>
        <dbReference type="ARBA" id="ARBA00023125"/>
    </source>
</evidence>
<evidence type="ECO:0000259" key="7">
    <source>
        <dbReference type="PROSITE" id="PS51900"/>
    </source>
</evidence>
<proteinExistence type="inferred from homology"/>
<sequence>MASLQQRQGWFHLLFRYRGKQHSHALKTKDRREAEALRGTVDRLLIRIRNQEFPAPPAHADVAAYLLAGGKVPVRVEPAAVAVTLKDLADRYLAAHANGAMEANSLDTARLHLKHVRAVLGERFVARELTARELQGYLDTRGRATGKRKRPLSPVTLRKEMSTVRAVWNWGVRVQLIEGAYPGRGLTYPKGDEKPPFQTRDEIERKIARGGLTAGQARELWDCWFLTKADLAAFLAMAKASAAEPFLYPMIAFAAHSGVRRSELMRLQIDDVDLDANSAVVRERKRVRGHRSTRRVPLSGFLKGAVQDWLTRHPGGPFLFCRRPAGRGGTSPEPLRAADAKQAFRKMVRGTPWETLRGWHVLRHSFISICAAERVDQRVLQSWVGHVSAEMHSRYLHVIPNVEQQIITGVFG</sequence>
<protein>
    <submittedName>
        <fullName evidence="8">Site-specific integrase</fullName>
    </submittedName>
</protein>
<dbReference type="SUPFAM" id="SSF56349">
    <property type="entry name" value="DNA breaking-rejoining enzymes"/>
    <property type="match status" value="1"/>
</dbReference>
<dbReference type="OrthoDB" id="212062at2"/>
<dbReference type="InterPro" id="IPR050090">
    <property type="entry name" value="Tyrosine_recombinase_XerCD"/>
</dbReference>
<dbReference type="RefSeq" id="WP_149109710.1">
    <property type="nucleotide sequence ID" value="NZ_CP042425.1"/>
</dbReference>
<dbReference type="InterPro" id="IPR044068">
    <property type="entry name" value="CB"/>
</dbReference>
<evidence type="ECO:0000259" key="6">
    <source>
        <dbReference type="PROSITE" id="PS51898"/>
    </source>
</evidence>
<evidence type="ECO:0000256" key="1">
    <source>
        <dbReference type="ARBA" id="ARBA00008857"/>
    </source>
</evidence>
<dbReference type="GO" id="GO:0015074">
    <property type="term" value="P:DNA integration"/>
    <property type="evidence" value="ECO:0007669"/>
    <property type="project" value="UniProtKB-KW"/>
</dbReference>
<feature type="domain" description="Core-binding (CB)" evidence="7">
    <location>
        <begin position="83"/>
        <end position="172"/>
    </location>
</feature>
<evidence type="ECO:0000256" key="4">
    <source>
        <dbReference type="ARBA" id="ARBA00023172"/>
    </source>
</evidence>
<keyword evidence="3 5" id="KW-0238">DNA-binding</keyword>
<comment type="similarity">
    <text evidence="1">Belongs to the 'phage' integrase family.</text>
</comment>
<keyword evidence="9" id="KW-1185">Reference proteome</keyword>
<dbReference type="KEGG" id="lrs:PX52LOC_01746"/>
<dbReference type="PANTHER" id="PTHR30349">
    <property type="entry name" value="PHAGE INTEGRASE-RELATED"/>
    <property type="match status" value="1"/>
</dbReference>